<dbReference type="Pfam" id="PF04273">
    <property type="entry name" value="BLH_phosphatase"/>
    <property type="match status" value="1"/>
</dbReference>
<dbReference type="SUPFAM" id="SSF52799">
    <property type="entry name" value="(Phosphotyrosine protein) phosphatases II"/>
    <property type="match status" value="1"/>
</dbReference>
<dbReference type="InterPro" id="IPR029021">
    <property type="entry name" value="Prot-tyrosine_phosphatase-like"/>
</dbReference>
<keyword evidence="3" id="KW-1185">Reference proteome</keyword>
<dbReference type="Proteomes" id="UP000186684">
    <property type="component" value="Unassembled WGS sequence"/>
</dbReference>
<sequence>MEPRQITDRYFVSPQIDAEDIADIKAAGFTRLICNRPDGEVPPSHQASAIGAAAEAAGLDFQVLPLTHQTMTPDNVAAQAELIDGAPGKVLAYCASGTRCSVVWALSRAGHDPVDEILSAAAQAGYDLAGLRPTLEAITAQSTD</sequence>
<evidence type="ECO:0000259" key="1">
    <source>
        <dbReference type="Pfam" id="PF04273"/>
    </source>
</evidence>
<dbReference type="OrthoDB" id="9805710at2"/>
<protein>
    <submittedName>
        <fullName evidence="2">TIGR01244 family protein</fullName>
    </submittedName>
</protein>
<evidence type="ECO:0000313" key="3">
    <source>
        <dbReference type="Proteomes" id="UP000186684"/>
    </source>
</evidence>
<dbReference type="CDD" id="cd14503">
    <property type="entry name" value="PTP-bact"/>
    <property type="match status" value="1"/>
</dbReference>
<reference evidence="3" key="1">
    <citation type="submission" date="2017-01" db="EMBL/GenBank/DDBJ databases">
        <authorList>
            <person name="Varghese N."/>
            <person name="Submissions S."/>
        </authorList>
    </citation>
    <scope>NUCLEOTIDE SEQUENCE [LARGE SCALE GENOMIC DNA]</scope>
    <source>
        <strain evidence="3">DSM 29430</strain>
    </source>
</reference>
<dbReference type="Gene3D" id="3.90.190.10">
    <property type="entry name" value="Protein tyrosine phosphatase superfamily"/>
    <property type="match status" value="1"/>
</dbReference>
<proteinExistence type="predicted"/>
<dbReference type="NCBIfam" id="TIGR01244">
    <property type="entry name" value="TIGR01244 family sulfur transferase"/>
    <property type="match status" value="1"/>
</dbReference>
<gene>
    <name evidence="2" type="ORF">SAMN05421759_11712</name>
</gene>
<dbReference type="RefSeq" id="WP_076450282.1">
    <property type="nucleotide sequence ID" value="NZ_FTOQ01000017.1"/>
</dbReference>
<dbReference type="GO" id="GO:0016787">
    <property type="term" value="F:hydrolase activity"/>
    <property type="evidence" value="ECO:0007669"/>
    <property type="project" value="InterPro"/>
</dbReference>
<dbReference type="STRING" id="633194.SAMN05421759_11712"/>
<evidence type="ECO:0000313" key="2">
    <source>
        <dbReference type="EMBL" id="SIT11307.1"/>
    </source>
</evidence>
<dbReference type="EMBL" id="FTOQ01000017">
    <property type="protein sequence ID" value="SIT11307.1"/>
    <property type="molecule type" value="Genomic_DNA"/>
</dbReference>
<feature type="domain" description="Beta-lactamase hydrolase-like protein phosphatase-like" evidence="1">
    <location>
        <begin position="4"/>
        <end position="110"/>
    </location>
</feature>
<dbReference type="InterPro" id="IPR005939">
    <property type="entry name" value="BLH_phosphatase-like"/>
</dbReference>
<organism evidence="2 3">
    <name type="scientific">Roseivivax lentus</name>
    <dbReference type="NCBI Taxonomy" id="633194"/>
    <lineage>
        <taxon>Bacteria</taxon>
        <taxon>Pseudomonadati</taxon>
        <taxon>Pseudomonadota</taxon>
        <taxon>Alphaproteobacteria</taxon>
        <taxon>Rhodobacterales</taxon>
        <taxon>Roseobacteraceae</taxon>
        <taxon>Roseivivax</taxon>
    </lineage>
</organism>
<accession>A0A1N7PLG4</accession>
<name>A0A1N7PLG4_9RHOB</name>
<dbReference type="AlphaFoldDB" id="A0A1N7PLG4"/>